<sequence>MTNIKKTEFLLNSLKILKPKLYKKMIHTGRLFEFLIEKKHLSEKEIKDYVSASYLCNIGFLSLEESLLKDHTRAERINIVKRHVKVSKNYLTRTGFTQLAKIVELHHEYPNGLGYFKEQQSNKLIGYINIADEFIDLTIEYFNYDQVLTLDEAIEEITRRYKNNSLFKNPEMIKIRADLTEYYERFIINV</sequence>
<dbReference type="Pfam" id="PF13487">
    <property type="entry name" value="HD_5"/>
    <property type="match status" value="1"/>
</dbReference>
<evidence type="ECO:0000313" key="3">
    <source>
        <dbReference type="Proteomes" id="UP000461010"/>
    </source>
</evidence>
<reference evidence="3 4" key="1">
    <citation type="submission" date="2019-10" db="EMBL/GenBank/DDBJ databases">
        <title>Poseidonibacter ostreae sp. nov., isolated from the gut of the Ostrea denselamellosa.</title>
        <authorList>
            <person name="Choi A."/>
        </authorList>
    </citation>
    <scope>NUCLEOTIDE SEQUENCE [LARGE SCALE GENOMIC DNA]</scope>
    <source>
        <strain evidence="1 4">SJOD-M-33</strain>
        <strain evidence="2 3">SJOD-M-5</strain>
    </source>
</reference>
<comment type="caution">
    <text evidence="1">The sequence shown here is derived from an EMBL/GenBank/DDBJ whole genome shotgun (WGS) entry which is preliminary data.</text>
</comment>
<dbReference type="AlphaFoldDB" id="A0A6L4WT32"/>
<evidence type="ECO:0008006" key="5">
    <source>
        <dbReference type="Google" id="ProtNLM"/>
    </source>
</evidence>
<organism evidence="1 4">
    <name type="scientific">Poseidonibacter ostreae</name>
    <dbReference type="NCBI Taxonomy" id="2654171"/>
    <lineage>
        <taxon>Bacteria</taxon>
        <taxon>Pseudomonadati</taxon>
        <taxon>Campylobacterota</taxon>
        <taxon>Epsilonproteobacteria</taxon>
        <taxon>Campylobacterales</taxon>
        <taxon>Arcobacteraceae</taxon>
        <taxon>Poseidonibacter</taxon>
    </lineage>
</organism>
<dbReference type="RefSeq" id="WP_152188940.1">
    <property type="nucleotide sequence ID" value="NZ_WFKI01000028.1"/>
</dbReference>
<protein>
    <recommendedName>
        <fullName evidence="5">HD domain-containing protein</fullName>
    </recommendedName>
</protein>
<dbReference type="Proteomes" id="UP000472839">
    <property type="component" value="Unassembled WGS sequence"/>
</dbReference>
<dbReference type="Gene3D" id="1.10.3210.10">
    <property type="entry name" value="Hypothetical protein af1432"/>
    <property type="match status" value="1"/>
</dbReference>
<keyword evidence="3" id="KW-1185">Reference proteome</keyword>
<gene>
    <name evidence="2" type="ORF">GBG18_04920</name>
    <name evidence="1" type="ORF">GBG19_07370</name>
</gene>
<evidence type="ECO:0000313" key="1">
    <source>
        <dbReference type="EMBL" id="KAB7889001.1"/>
    </source>
</evidence>
<evidence type="ECO:0000313" key="4">
    <source>
        <dbReference type="Proteomes" id="UP000472839"/>
    </source>
</evidence>
<proteinExistence type="predicted"/>
<dbReference type="Proteomes" id="UP000461010">
    <property type="component" value="Unassembled WGS sequence"/>
</dbReference>
<name>A0A6L4WT32_9BACT</name>
<dbReference type="EMBL" id="WFKK01000018">
    <property type="protein sequence ID" value="KAB7889001.1"/>
    <property type="molecule type" value="Genomic_DNA"/>
</dbReference>
<evidence type="ECO:0000313" key="2">
    <source>
        <dbReference type="EMBL" id="KAB7891934.1"/>
    </source>
</evidence>
<accession>A0A6L4WT32</accession>
<dbReference type="EMBL" id="WFKJ01000010">
    <property type="protein sequence ID" value="KAB7891934.1"/>
    <property type="molecule type" value="Genomic_DNA"/>
</dbReference>